<dbReference type="Pfam" id="PF02635">
    <property type="entry name" value="DsrE"/>
    <property type="match status" value="1"/>
</dbReference>
<evidence type="ECO:0000313" key="3">
    <source>
        <dbReference type="Proteomes" id="UP001500552"/>
    </source>
</evidence>
<feature type="signal peptide" evidence="1">
    <location>
        <begin position="1"/>
        <end position="21"/>
    </location>
</feature>
<comment type="caution">
    <text evidence="2">The sequence shown here is derived from an EMBL/GenBank/DDBJ whole genome shotgun (WGS) entry which is preliminary data.</text>
</comment>
<accession>A0ABP8M4V0</accession>
<organism evidence="2 3">
    <name type="scientific">Pontibacter saemangeumensis</name>
    <dbReference type="NCBI Taxonomy" id="1084525"/>
    <lineage>
        <taxon>Bacteria</taxon>
        <taxon>Pseudomonadati</taxon>
        <taxon>Bacteroidota</taxon>
        <taxon>Cytophagia</taxon>
        <taxon>Cytophagales</taxon>
        <taxon>Hymenobacteraceae</taxon>
        <taxon>Pontibacter</taxon>
    </lineage>
</organism>
<evidence type="ECO:0000256" key="1">
    <source>
        <dbReference type="SAM" id="SignalP"/>
    </source>
</evidence>
<sequence length="150" mass="16275">MKLKLFLLLALAAFAVSPALAQAKLTAKTAAGKTAQATPHRIVYDMVVADTAQHAGLMRQLNNIKRGWPDAQIEVVVHGKALDMLVADQSTQVDAIRELQAKGVVFAACENTMRAHQVVKAQLIPSVITVPMGVGEIIMKQEEGWGYIRF</sequence>
<name>A0ABP8M4V0_9BACT</name>
<reference evidence="3" key="1">
    <citation type="journal article" date="2019" name="Int. J. Syst. Evol. Microbiol.">
        <title>The Global Catalogue of Microorganisms (GCM) 10K type strain sequencing project: providing services to taxonomists for standard genome sequencing and annotation.</title>
        <authorList>
            <consortium name="The Broad Institute Genomics Platform"/>
            <consortium name="The Broad Institute Genome Sequencing Center for Infectious Disease"/>
            <person name="Wu L."/>
            <person name="Ma J."/>
        </authorList>
    </citation>
    <scope>NUCLEOTIDE SEQUENCE [LARGE SCALE GENOMIC DNA]</scope>
    <source>
        <strain evidence="3">JCM 17926</strain>
    </source>
</reference>
<keyword evidence="3" id="KW-1185">Reference proteome</keyword>
<dbReference type="Proteomes" id="UP001500552">
    <property type="component" value="Unassembled WGS sequence"/>
</dbReference>
<dbReference type="PANTHER" id="PTHR37691">
    <property type="entry name" value="BLR3518 PROTEIN"/>
    <property type="match status" value="1"/>
</dbReference>
<dbReference type="PANTHER" id="PTHR37691:SF1">
    <property type="entry name" value="BLR3518 PROTEIN"/>
    <property type="match status" value="1"/>
</dbReference>
<keyword evidence="1" id="KW-0732">Signal</keyword>
<dbReference type="InterPro" id="IPR003787">
    <property type="entry name" value="Sulphur_relay_DsrE/F-like"/>
</dbReference>
<dbReference type="Gene3D" id="3.40.1260.10">
    <property type="entry name" value="DsrEFH-like"/>
    <property type="match status" value="1"/>
</dbReference>
<evidence type="ECO:0000313" key="2">
    <source>
        <dbReference type="EMBL" id="GAA4442739.1"/>
    </source>
</evidence>
<dbReference type="RefSeq" id="WP_345162202.1">
    <property type="nucleotide sequence ID" value="NZ_BAABHC010000029.1"/>
</dbReference>
<protein>
    <recommendedName>
        <fullName evidence="4">DsrE/DsrF-like family protein</fullName>
    </recommendedName>
</protein>
<feature type="chain" id="PRO_5046414647" description="DsrE/DsrF-like family protein" evidence="1">
    <location>
        <begin position="22"/>
        <end position="150"/>
    </location>
</feature>
<proteinExistence type="predicted"/>
<dbReference type="SUPFAM" id="SSF75169">
    <property type="entry name" value="DsrEFH-like"/>
    <property type="match status" value="1"/>
</dbReference>
<evidence type="ECO:0008006" key="4">
    <source>
        <dbReference type="Google" id="ProtNLM"/>
    </source>
</evidence>
<gene>
    <name evidence="2" type="ORF">GCM10023188_42780</name>
</gene>
<dbReference type="InterPro" id="IPR027396">
    <property type="entry name" value="DsrEFH-like"/>
</dbReference>
<dbReference type="EMBL" id="BAABHC010000029">
    <property type="protein sequence ID" value="GAA4442739.1"/>
    <property type="molecule type" value="Genomic_DNA"/>
</dbReference>